<dbReference type="InterPro" id="IPR027417">
    <property type="entry name" value="P-loop_NTPase"/>
</dbReference>
<dbReference type="EMBL" id="AMZH03019362">
    <property type="protein sequence ID" value="RRT40456.1"/>
    <property type="molecule type" value="Genomic_DNA"/>
</dbReference>
<comment type="caution">
    <text evidence="3">The sequence shown here is derived from an EMBL/GenBank/DDBJ whole genome shotgun (WGS) entry which is preliminary data.</text>
</comment>
<dbReference type="Proteomes" id="UP000287651">
    <property type="component" value="Unassembled WGS sequence"/>
</dbReference>
<dbReference type="PANTHER" id="PTHR47978">
    <property type="match status" value="1"/>
</dbReference>
<dbReference type="GO" id="GO:0000166">
    <property type="term" value="F:nucleotide binding"/>
    <property type="evidence" value="ECO:0007669"/>
    <property type="project" value="UniProtKB-KW"/>
</dbReference>
<keyword evidence="2" id="KW-0732">Signal</keyword>
<protein>
    <submittedName>
        <fullName evidence="3">Uncharacterized protein</fullName>
    </submittedName>
</protein>
<dbReference type="PRINTS" id="PR00449">
    <property type="entry name" value="RASTRNSFRMNG"/>
</dbReference>
<evidence type="ECO:0000256" key="1">
    <source>
        <dbReference type="ARBA" id="ARBA00022741"/>
    </source>
</evidence>
<dbReference type="Pfam" id="PF08477">
    <property type="entry name" value="Roc"/>
    <property type="match status" value="1"/>
</dbReference>
<reference evidence="3 4" key="1">
    <citation type="journal article" date="2014" name="Agronomy (Basel)">
        <title>A Draft Genome Sequence for Ensete ventricosum, the Drought-Tolerant Tree Against Hunger.</title>
        <authorList>
            <person name="Harrison J."/>
            <person name="Moore K.A."/>
            <person name="Paszkiewicz K."/>
            <person name="Jones T."/>
            <person name="Grant M."/>
            <person name="Ambacheew D."/>
            <person name="Muzemil S."/>
            <person name="Studholme D.J."/>
        </authorList>
    </citation>
    <scope>NUCLEOTIDE SEQUENCE [LARGE SCALE GENOMIC DNA]</scope>
</reference>
<evidence type="ECO:0000313" key="3">
    <source>
        <dbReference type="EMBL" id="RRT40456.1"/>
    </source>
</evidence>
<keyword evidence="1" id="KW-0547">Nucleotide-binding</keyword>
<sequence length="143" mass="15846">MTRLGWARFLGIAFLRRFLRAIWDHLLSCSSLGGRGRYRRLRACFPPSHLVAAKDGKPTAAVGRAALCADDEGDSDLVTLKIGLLGDRHTGKTSFLIKYVGDLEEQRELHTAGLNSMDKVLFVRGARIAFSIWDVGGNQDFKI</sequence>
<name>A0A426XLT9_ENSVE</name>
<proteinExistence type="predicted"/>
<dbReference type="SUPFAM" id="SSF52540">
    <property type="entry name" value="P-loop containing nucleoside triphosphate hydrolases"/>
    <property type="match status" value="1"/>
</dbReference>
<feature type="signal peptide" evidence="2">
    <location>
        <begin position="1"/>
        <end position="21"/>
    </location>
</feature>
<dbReference type="Gene3D" id="3.40.50.300">
    <property type="entry name" value="P-loop containing nucleotide triphosphate hydrolases"/>
    <property type="match status" value="1"/>
</dbReference>
<dbReference type="AlphaFoldDB" id="A0A426XLT9"/>
<evidence type="ECO:0000313" key="4">
    <source>
        <dbReference type="Proteomes" id="UP000287651"/>
    </source>
</evidence>
<gene>
    <name evidence="3" type="ORF">B296_00056292</name>
</gene>
<feature type="chain" id="PRO_5019238273" evidence="2">
    <location>
        <begin position="22"/>
        <end position="143"/>
    </location>
</feature>
<evidence type="ECO:0000256" key="2">
    <source>
        <dbReference type="SAM" id="SignalP"/>
    </source>
</evidence>
<organism evidence="3 4">
    <name type="scientific">Ensete ventricosum</name>
    <name type="common">Abyssinian banana</name>
    <name type="synonym">Musa ensete</name>
    <dbReference type="NCBI Taxonomy" id="4639"/>
    <lineage>
        <taxon>Eukaryota</taxon>
        <taxon>Viridiplantae</taxon>
        <taxon>Streptophyta</taxon>
        <taxon>Embryophyta</taxon>
        <taxon>Tracheophyta</taxon>
        <taxon>Spermatophyta</taxon>
        <taxon>Magnoliopsida</taxon>
        <taxon>Liliopsida</taxon>
        <taxon>Zingiberales</taxon>
        <taxon>Musaceae</taxon>
        <taxon>Ensete</taxon>
    </lineage>
</organism>
<accession>A0A426XLT9</accession>